<dbReference type="InterPro" id="IPR055414">
    <property type="entry name" value="LRR_R13L4/SHOC2-like"/>
</dbReference>
<evidence type="ECO:0000256" key="9">
    <source>
        <dbReference type="ARBA" id="ARBA00022729"/>
    </source>
</evidence>
<keyword evidence="23" id="KW-1185">Reference proteome</keyword>
<dbReference type="PANTHER" id="PTHR27008">
    <property type="entry name" value="OS04G0122200 PROTEIN"/>
    <property type="match status" value="1"/>
</dbReference>
<evidence type="ECO:0000259" key="21">
    <source>
        <dbReference type="PROSITE" id="PS50011"/>
    </source>
</evidence>
<dbReference type="Gene3D" id="3.30.200.20">
    <property type="entry name" value="Phosphorylase Kinase, domain 1"/>
    <property type="match status" value="1"/>
</dbReference>
<name>A0A8S0RUT9_OLEEU</name>
<dbReference type="GO" id="GO:0005524">
    <property type="term" value="F:ATP binding"/>
    <property type="evidence" value="ECO:0007669"/>
    <property type="project" value="UniProtKB-KW"/>
</dbReference>
<evidence type="ECO:0000256" key="15">
    <source>
        <dbReference type="ARBA" id="ARBA00023136"/>
    </source>
</evidence>
<evidence type="ECO:0000256" key="3">
    <source>
        <dbReference type="ARBA" id="ARBA00022475"/>
    </source>
</evidence>
<keyword evidence="15 20" id="KW-0472">Membrane</keyword>
<dbReference type="Pfam" id="PF00069">
    <property type="entry name" value="Pkinase"/>
    <property type="match status" value="1"/>
</dbReference>
<dbReference type="Proteomes" id="UP000594638">
    <property type="component" value="Unassembled WGS sequence"/>
</dbReference>
<dbReference type="Pfam" id="PF00560">
    <property type="entry name" value="LRR_1"/>
    <property type="match status" value="1"/>
</dbReference>
<evidence type="ECO:0000256" key="14">
    <source>
        <dbReference type="ARBA" id="ARBA00022989"/>
    </source>
</evidence>
<evidence type="ECO:0000313" key="23">
    <source>
        <dbReference type="Proteomes" id="UP000594638"/>
    </source>
</evidence>
<accession>A0A8S0RUT9</accession>
<dbReference type="PROSITE" id="PS50011">
    <property type="entry name" value="PROTEIN_KINASE_DOM"/>
    <property type="match status" value="1"/>
</dbReference>
<evidence type="ECO:0000256" key="13">
    <source>
        <dbReference type="ARBA" id="ARBA00022840"/>
    </source>
</evidence>
<dbReference type="InterPro" id="IPR008271">
    <property type="entry name" value="Ser/Thr_kinase_AS"/>
</dbReference>
<dbReference type="EC" id="2.7.11.1" evidence="2"/>
<keyword evidence="13" id="KW-0067">ATP-binding</keyword>
<dbReference type="GO" id="GO:0005886">
    <property type="term" value="C:plasma membrane"/>
    <property type="evidence" value="ECO:0007669"/>
    <property type="project" value="UniProtKB-SubCell"/>
</dbReference>
<dbReference type="Gene3D" id="1.10.510.10">
    <property type="entry name" value="Transferase(Phosphotransferase) domain 1"/>
    <property type="match status" value="1"/>
</dbReference>
<dbReference type="SMART" id="SM00365">
    <property type="entry name" value="LRR_SD22"/>
    <property type="match status" value="5"/>
</dbReference>
<evidence type="ECO:0000256" key="12">
    <source>
        <dbReference type="ARBA" id="ARBA00022777"/>
    </source>
</evidence>
<evidence type="ECO:0000256" key="10">
    <source>
        <dbReference type="ARBA" id="ARBA00022737"/>
    </source>
</evidence>
<keyword evidence="16 22" id="KW-0675">Receptor</keyword>
<feature type="domain" description="Protein kinase" evidence="21">
    <location>
        <begin position="712"/>
        <end position="987"/>
    </location>
</feature>
<dbReference type="InterPro" id="IPR001611">
    <property type="entry name" value="Leu-rich_rpt"/>
</dbReference>
<evidence type="ECO:0000256" key="11">
    <source>
        <dbReference type="ARBA" id="ARBA00022741"/>
    </source>
</evidence>
<dbReference type="FunFam" id="3.30.200.20:FF:000661">
    <property type="entry name" value="Serine-threonine protein kinase plant-type"/>
    <property type="match status" value="1"/>
</dbReference>
<keyword evidence="7" id="KW-0808">Transferase</keyword>
<dbReference type="PANTHER" id="PTHR27008:SF585">
    <property type="entry name" value="PROTEIN KINASE DOMAIN-CONTAINING PROTEIN"/>
    <property type="match status" value="1"/>
</dbReference>
<dbReference type="PROSITE" id="PS00108">
    <property type="entry name" value="PROTEIN_KINASE_ST"/>
    <property type="match status" value="1"/>
</dbReference>
<keyword evidence="3" id="KW-1003">Cell membrane</keyword>
<evidence type="ECO:0000256" key="7">
    <source>
        <dbReference type="ARBA" id="ARBA00022679"/>
    </source>
</evidence>
<organism evidence="22 23">
    <name type="scientific">Olea europaea subsp. europaea</name>
    <dbReference type="NCBI Taxonomy" id="158383"/>
    <lineage>
        <taxon>Eukaryota</taxon>
        <taxon>Viridiplantae</taxon>
        <taxon>Streptophyta</taxon>
        <taxon>Embryophyta</taxon>
        <taxon>Tracheophyta</taxon>
        <taxon>Spermatophyta</taxon>
        <taxon>Magnoliopsida</taxon>
        <taxon>eudicotyledons</taxon>
        <taxon>Gunneridae</taxon>
        <taxon>Pentapetalae</taxon>
        <taxon>asterids</taxon>
        <taxon>lamiids</taxon>
        <taxon>Lamiales</taxon>
        <taxon>Oleaceae</taxon>
        <taxon>Oleeae</taxon>
        <taxon>Olea</taxon>
    </lineage>
</organism>
<dbReference type="GO" id="GO:0006952">
    <property type="term" value="P:defense response"/>
    <property type="evidence" value="ECO:0007669"/>
    <property type="project" value="UniProtKB-ARBA"/>
</dbReference>
<feature type="transmembrane region" description="Helical" evidence="20">
    <location>
        <begin position="659"/>
        <end position="678"/>
    </location>
</feature>
<keyword evidence="10" id="KW-0677">Repeat</keyword>
<dbReference type="InterPro" id="IPR032675">
    <property type="entry name" value="LRR_dom_sf"/>
</dbReference>
<protein>
    <recommendedName>
        <fullName evidence="2">non-specific serine/threonine protein kinase</fullName>
        <ecNumber evidence="2">2.7.11.1</ecNumber>
    </recommendedName>
</protein>
<evidence type="ECO:0000313" key="22">
    <source>
        <dbReference type="EMBL" id="CAA2983698.1"/>
    </source>
</evidence>
<dbReference type="PROSITE" id="PS51450">
    <property type="entry name" value="LRR"/>
    <property type="match status" value="2"/>
</dbReference>
<evidence type="ECO:0000256" key="1">
    <source>
        <dbReference type="ARBA" id="ARBA00004162"/>
    </source>
</evidence>
<comment type="catalytic activity">
    <reaction evidence="19">
        <text>L-seryl-[protein] + ATP = O-phospho-L-seryl-[protein] + ADP + H(+)</text>
        <dbReference type="Rhea" id="RHEA:17989"/>
        <dbReference type="Rhea" id="RHEA-COMP:9863"/>
        <dbReference type="Rhea" id="RHEA-COMP:11604"/>
        <dbReference type="ChEBI" id="CHEBI:15378"/>
        <dbReference type="ChEBI" id="CHEBI:29999"/>
        <dbReference type="ChEBI" id="CHEBI:30616"/>
        <dbReference type="ChEBI" id="CHEBI:83421"/>
        <dbReference type="ChEBI" id="CHEBI:456216"/>
        <dbReference type="EC" id="2.7.11.1"/>
    </reaction>
</comment>
<dbReference type="EMBL" id="CACTIH010003739">
    <property type="protein sequence ID" value="CAA2983698.1"/>
    <property type="molecule type" value="Genomic_DNA"/>
</dbReference>
<evidence type="ECO:0000256" key="18">
    <source>
        <dbReference type="ARBA" id="ARBA00047899"/>
    </source>
</evidence>
<dbReference type="Pfam" id="PF13855">
    <property type="entry name" value="LRR_8"/>
    <property type="match status" value="3"/>
</dbReference>
<gene>
    <name evidence="22" type="ORF">OLEA9_A026237</name>
</gene>
<comment type="caution">
    <text evidence="22">The sequence shown here is derived from an EMBL/GenBank/DDBJ whole genome shotgun (WGS) entry which is preliminary data.</text>
</comment>
<keyword evidence="8 20" id="KW-0812">Transmembrane</keyword>
<evidence type="ECO:0000256" key="8">
    <source>
        <dbReference type="ARBA" id="ARBA00022692"/>
    </source>
</evidence>
<dbReference type="Pfam" id="PF23598">
    <property type="entry name" value="LRR_14"/>
    <property type="match status" value="1"/>
</dbReference>
<dbReference type="FunFam" id="3.80.10.10:FF:000288">
    <property type="entry name" value="LRR receptor-like serine/threonine-protein kinase EFR"/>
    <property type="match status" value="1"/>
</dbReference>
<evidence type="ECO:0000256" key="20">
    <source>
        <dbReference type="SAM" id="Phobius"/>
    </source>
</evidence>
<comment type="catalytic activity">
    <reaction evidence="18">
        <text>L-threonyl-[protein] + ATP = O-phospho-L-threonyl-[protein] + ADP + H(+)</text>
        <dbReference type="Rhea" id="RHEA:46608"/>
        <dbReference type="Rhea" id="RHEA-COMP:11060"/>
        <dbReference type="Rhea" id="RHEA-COMP:11605"/>
        <dbReference type="ChEBI" id="CHEBI:15378"/>
        <dbReference type="ChEBI" id="CHEBI:30013"/>
        <dbReference type="ChEBI" id="CHEBI:30616"/>
        <dbReference type="ChEBI" id="CHEBI:61977"/>
        <dbReference type="ChEBI" id="CHEBI:456216"/>
        <dbReference type="EC" id="2.7.11.1"/>
    </reaction>
</comment>
<dbReference type="SMART" id="SM00220">
    <property type="entry name" value="S_TKc"/>
    <property type="match status" value="1"/>
</dbReference>
<dbReference type="GO" id="GO:0004674">
    <property type="term" value="F:protein serine/threonine kinase activity"/>
    <property type="evidence" value="ECO:0007669"/>
    <property type="project" value="UniProtKB-KW"/>
</dbReference>
<dbReference type="Gene3D" id="3.80.10.10">
    <property type="entry name" value="Ribonuclease Inhibitor"/>
    <property type="match status" value="3"/>
</dbReference>
<keyword evidence="5" id="KW-0597">Phosphoprotein</keyword>
<evidence type="ECO:0000256" key="4">
    <source>
        <dbReference type="ARBA" id="ARBA00022527"/>
    </source>
</evidence>
<dbReference type="FunFam" id="3.80.10.10:FF:000095">
    <property type="entry name" value="LRR receptor-like serine/threonine-protein kinase GSO1"/>
    <property type="match status" value="1"/>
</dbReference>
<dbReference type="SUPFAM" id="SSF52058">
    <property type="entry name" value="L domain-like"/>
    <property type="match status" value="1"/>
</dbReference>
<keyword evidence="17" id="KW-0325">Glycoprotein</keyword>
<keyword evidence="14 20" id="KW-1133">Transmembrane helix</keyword>
<dbReference type="FunFam" id="3.80.10.10:FF:000041">
    <property type="entry name" value="LRR receptor-like serine/threonine-protein kinase ERECTA"/>
    <property type="match status" value="1"/>
</dbReference>
<evidence type="ECO:0000256" key="2">
    <source>
        <dbReference type="ARBA" id="ARBA00012513"/>
    </source>
</evidence>
<evidence type="ECO:0000256" key="19">
    <source>
        <dbReference type="ARBA" id="ARBA00048679"/>
    </source>
</evidence>
<dbReference type="SUPFAM" id="SSF56112">
    <property type="entry name" value="Protein kinase-like (PK-like)"/>
    <property type="match status" value="1"/>
</dbReference>
<proteinExistence type="predicted"/>
<dbReference type="InterPro" id="IPR011009">
    <property type="entry name" value="Kinase-like_dom_sf"/>
</dbReference>
<dbReference type="AlphaFoldDB" id="A0A8S0RUT9"/>
<dbReference type="OrthoDB" id="676979at2759"/>
<dbReference type="GO" id="GO:0051707">
    <property type="term" value="P:response to other organism"/>
    <property type="evidence" value="ECO:0007669"/>
    <property type="project" value="UniProtKB-ARBA"/>
</dbReference>
<evidence type="ECO:0000256" key="5">
    <source>
        <dbReference type="ARBA" id="ARBA00022553"/>
    </source>
</evidence>
<evidence type="ECO:0000256" key="17">
    <source>
        <dbReference type="ARBA" id="ARBA00023180"/>
    </source>
</evidence>
<reference evidence="22 23" key="1">
    <citation type="submission" date="2019-12" db="EMBL/GenBank/DDBJ databases">
        <authorList>
            <person name="Alioto T."/>
            <person name="Alioto T."/>
            <person name="Gomez Garrido J."/>
        </authorList>
    </citation>
    <scope>NUCLEOTIDE SEQUENCE [LARGE SCALE GENOMIC DNA]</scope>
</reference>
<comment type="subcellular location">
    <subcellularLocation>
        <location evidence="1">Cell membrane</location>
        <topology evidence="1">Single-pass membrane protein</topology>
    </subcellularLocation>
</comment>
<dbReference type="InterPro" id="IPR051809">
    <property type="entry name" value="Plant_receptor-like_S/T_kinase"/>
</dbReference>
<keyword evidence="4" id="KW-0723">Serine/threonine-protein kinase</keyword>
<dbReference type="InterPro" id="IPR003591">
    <property type="entry name" value="Leu-rich_rpt_typical-subtyp"/>
</dbReference>
<dbReference type="SMART" id="SM00369">
    <property type="entry name" value="LRR_TYP"/>
    <property type="match status" value="11"/>
</dbReference>
<keyword evidence="11" id="KW-0547">Nucleotide-binding</keyword>
<evidence type="ECO:0000256" key="16">
    <source>
        <dbReference type="ARBA" id="ARBA00023170"/>
    </source>
</evidence>
<keyword evidence="6" id="KW-0433">Leucine-rich repeat</keyword>
<keyword evidence="12" id="KW-0418">Kinase</keyword>
<dbReference type="Gramene" id="OE9A026237T1">
    <property type="protein sequence ID" value="OE9A026237C1"/>
    <property type="gene ID" value="OE9A026237"/>
</dbReference>
<keyword evidence="9" id="KW-0732">Signal</keyword>
<sequence>MGLRGTIAKEISKLSFLRSLIISNNSFEGFIPNEVGNLSQLQKMEMQYNNLNGSIPSSFGFLVNLQKLNLSHNILSGDIPNKILNVSSLIEIGLGSNSLSGSLPTDICTNLPKLKKLRISENQITGNIPPNLGICTNLELLSLSYNNFGGNIPMELWNLSKLQFLYLGSNNLIVDLPSTIFIISSLLWMSMEIMKFLGSNFLRRISWRDLSLNNFLGTIPDSIGSLSNLGVLVVENNSLHGQIPQSIFNLSMLQKLSFTTNNISGNLPSPIANGLPDLEVLYFDGNQFSGAIPGWISNCSKLIMLDLSFNLFTGLVPINLGNLQEVEVLNLGDNLLTNNPSMLELDFLPSLTNCRHLKEIVIANNFFDGTLPKALGNFSTSLQKFGADYCGIKGMITSEIGNMSNLIWLGLGGNEFIGKIPDKLSQLMMLQMLALYHNNLHGSISDNLCNLVNLYRLDLDDNQLSQQLPTCLGNLSSLRKLYLANNSLTSTIPSTLWTNKEIQIMDLSYNFLNGSLDPEIGSMKAMRELYLSRNQFSGEIPITIGQLMNLENISISNNRLHGPIPESFDNLISLRELDLSNNNLYGVIPKSLEKLEDLVYFNVSFNELSGEIPNEGPFKNLTSEFFIGNREICGASQFKVKPCKYNRTRLSIENRVLKYILPSIAAVLCLAISVVYLIRCRSRNALLRAQTTFPITIKRYSYDEVLNATNKFGEENLIGKGSIGSVYKGIFSDGMIAAIKVFNLDLEGANMIFDTECQILCKIRHRNLIKVITSCSNLDLKALVLEYMPNGNLTKWLSSSNYFLNIAQRLEIMVDVACALEYLHHGYPSPIVHCDLKPSNILLDEDMVAHVADFGIAKLFTEDQRILMSKTLGTIGYMAPEYGLAGVISPMADVYSYGIVLMETFTKKKPTDDMFVGEFTMRRWVFESFPDTIMDIVDVDLVNIVDNNIRAKESCFKSVMGLALECTADLSEERLLMKDVLTRLKKIKMESC</sequence>
<dbReference type="InterPro" id="IPR000719">
    <property type="entry name" value="Prot_kinase_dom"/>
</dbReference>
<dbReference type="FunFam" id="1.10.510.10:FF:000358">
    <property type="entry name" value="Putative leucine-rich repeat receptor-like serine/threonine-protein kinase"/>
    <property type="match status" value="1"/>
</dbReference>
<evidence type="ECO:0000256" key="6">
    <source>
        <dbReference type="ARBA" id="ARBA00022614"/>
    </source>
</evidence>
<dbReference type="SUPFAM" id="SSF52047">
    <property type="entry name" value="RNI-like"/>
    <property type="match status" value="1"/>
</dbReference>